<comment type="caution">
    <text evidence="7">The sequence shown here is derived from an EMBL/GenBank/DDBJ whole genome shotgun (WGS) entry which is preliminary data.</text>
</comment>
<feature type="region of interest" description="Disordered" evidence="5">
    <location>
        <begin position="331"/>
        <end position="359"/>
    </location>
</feature>
<accession>A0ABP9XRZ1</accession>
<feature type="transmembrane region" description="Helical" evidence="6">
    <location>
        <begin position="232"/>
        <end position="250"/>
    </location>
</feature>
<reference evidence="7 8" key="1">
    <citation type="submission" date="2024-04" db="EMBL/GenBank/DDBJ databases">
        <title>genome sequences of Mucor flavus KT1a and Helicostylum pulchrum KT1b strains isolation_sourced from the surface of a dry-aged beef.</title>
        <authorList>
            <person name="Toyotome T."/>
            <person name="Hosono M."/>
            <person name="Torimaru M."/>
            <person name="Fukuda K."/>
            <person name="Mikami N."/>
        </authorList>
    </citation>
    <scope>NUCLEOTIDE SEQUENCE [LARGE SCALE GENOMIC DNA]</scope>
    <source>
        <strain evidence="7 8">KT1b</strain>
    </source>
</reference>
<evidence type="ECO:0000256" key="1">
    <source>
        <dbReference type="ARBA" id="ARBA00004141"/>
    </source>
</evidence>
<proteinExistence type="predicted"/>
<evidence type="ECO:0000313" key="8">
    <source>
        <dbReference type="Proteomes" id="UP001476247"/>
    </source>
</evidence>
<sequence>MSESMNIFDRLASGEQKYPEIIKAACGNTTLCKASSVVTMFSRVMGAAFLTIVGINLVLVFVFNVAYTANQLERIYYPGTLLFGLITAILPIVDLFKNHNEKTEYSHYYSCYHYTYYHRLFDKSDLLWIWFYTFLFFCIFVAASCSVIASIKLLRERNMLIKKFASSNMINVTSDAEIQKYVRNQSSIFRKVVSRCVLYPLVPLISSIWGFVNQMVLLDPNVRFNVGYTLSILDVIFSSLQGFFVAIVFFSDPGMIEIFTTAYKDRKEQFRKMQGPIRLSVSRHPLLATTRTESYDTSFSEKPGEEILTETVDSDSTAVMSSLYSQCDQQVLRPPSAYSPRPPHRNSAQLPLDPEAAVS</sequence>
<keyword evidence="4 6" id="KW-0472">Membrane</keyword>
<comment type="subcellular location">
    <subcellularLocation>
        <location evidence="1">Membrane</location>
        <topology evidence="1">Multi-pass membrane protein</topology>
    </subcellularLocation>
</comment>
<dbReference type="Proteomes" id="UP001476247">
    <property type="component" value="Unassembled WGS sequence"/>
</dbReference>
<keyword evidence="2 6" id="KW-0812">Transmembrane</keyword>
<feature type="transmembrane region" description="Helical" evidence="6">
    <location>
        <begin position="44"/>
        <end position="63"/>
    </location>
</feature>
<evidence type="ECO:0000256" key="6">
    <source>
        <dbReference type="SAM" id="Phobius"/>
    </source>
</evidence>
<dbReference type="PANTHER" id="PTHR23112">
    <property type="entry name" value="G PROTEIN-COUPLED RECEPTOR 157-RELATED"/>
    <property type="match status" value="1"/>
</dbReference>
<evidence type="ECO:0000256" key="5">
    <source>
        <dbReference type="SAM" id="MobiDB-lite"/>
    </source>
</evidence>
<name>A0ABP9XRZ1_9FUNG</name>
<dbReference type="Gene3D" id="1.20.1070.10">
    <property type="entry name" value="Rhodopsin 7-helix transmembrane proteins"/>
    <property type="match status" value="1"/>
</dbReference>
<dbReference type="PANTHER" id="PTHR23112:SF0">
    <property type="entry name" value="TRANSMEMBRANE PROTEIN 116"/>
    <property type="match status" value="1"/>
</dbReference>
<keyword evidence="8" id="KW-1185">Reference proteome</keyword>
<evidence type="ECO:0008006" key="9">
    <source>
        <dbReference type="Google" id="ProtNLM"/>
    </source>
</evidence>
<gene>
    <name evidence="7" type="ORF">HPULCUR_002947</name>
</gene>
<feature type="transmembrane region" description="Helical" evidence="6">
    <location>
        <begin position="192"/>
        <end position="212"/>
    </location>
</feature>
<evidence type="ECO:0000256" key="3">
    <source>
        <dbReference type="ARBA" id="ARBA00022989"/>
    </source>
</evidence>
<protein>
    <recommendedName>
        <fullName evidence="9">G-protein coupled receptors family 1 profile domain-containing protein</fullName>
    </recommendedName>
</protein>
<feature type="transmembrane region" description="Helical" evidence="6">
    <location>
        <begin position="129"/>
        <end position="154"/>
    </location>
</feature>
<organism evidence="7 8">
    <name type="scientific">Helicostylum pulchrum</name>
    <dbReference type="NCBI Taxonomy" id="562976"/>
    <lineage>
        <taxon>Eukaryota</taxon>
        <taxon>Fungi</taxon>
        <taxon>Fungi incertae sedis</taxon>
        <taxon>Mucoromycota</taxon>
        <taxon>Mucoromycotina</taxon>
        <taxon>Mucoromycetes</taxon>
        <taxon>Mucorales</taxon>
        <taxon>Mucorineae</taxon>
        <taxon>Mucoraceae</taxon>
        <taxon>Helicostylum</taxon>
    </lineage>
</organism>
<evidence type="ECO:0000256" key="2">
    <source>
        <dbReference type="ARBA" id="ARBA00022692"/>
    </source>
</evidence>
<evidence type="ECO:0000256" key="4">
    <source>
        <dbReference type="ARBA" id="ARBA00023136"/>
    </source>
</evidence>
<dbReference type="EMBL" id="BAABUJ010000008">
    <property type="protein sequence ID" value="GAA5797559.1"/>
    <property type="molecule type" value="Genomic_DNA"/>
</dbReference>
<evidence type="ECO:0000313" key="7">
    <source>
        <dbReference type="EMBL" id="GAA5797559.1"/>
    </source>
</evidence>
<keyword evidence="3 6" id="KW-1133">Transmembrane helix</keyword>
<feature type="transmembrane region" description="Helical" evidence="6">
    <location>
        <begin position="75"/>
        <end position="93"/>
    </location>
</feature>